<protein>
    <submittedName>
        <fullName evidence="2">Uncharacterized protein</fullName>
    </submittedName>
</protein>
<keyword evidence="3" id="KW-1185">Reference proteome</keyword>
<dbReference type="HOGENOM" id="CLU_869215_0_0_1"/>
<evidence type="ECO:0000313" key="3">
    <source>
        <dbReference type="Proteomes" id="UP000019487"/>
    </source>
</evidence>
<feature type="compositionally biased region" description="Polar residues" evidence="1">
    <location>
        <begin position="134"/>
        <end position="145"/>
    </location>
</feature>
<accession>W9CN78</accession>
<feature type="compositionally biased region" description="Pro residues" evidence="1">
    <location>
        <begin position="243"/>
        <end position="263"/>
    </location>
</feature>
<dbReference type="PRINTS" id="PR01217">
    <property type="entry name" value="PRICHEXTENSN"/>
</dbReference>
<dbReference type="Proteomes" id="UP000019487">
    <property type="component" value="Unassembled WGS sequence"/>
</dbReference>
<reference evidence="2 3" key="1">
    <citation type="journal article" date="2014" name="Genome Announc.">
        <title>Draft genome sequence of Sclerotinia borealis, a psychrophilic plant pathogenic fungus.</title>
        <authorList>
            <person name="Mardanov A.V."/>
            <person name="Beletsky A.V."/>
            <person name="Kadnikov V.V."/>
            <person name="Ignatov A.N."/>
            <person name="Ravin N.V."/>
        </authorList>
    </citation>
    <scope>NUCLEOTIDE SEQUENCE [LARGE SCALE GENOMIC DNA]</scope>
    <source>
        <strain evidence="3">F-4157</strain>
    </source>
</reference>
<gene>
    <name evidence="2" type="ORF">SBOR_3498</name>
</gene>
<evidence type="ECO:0000313" key="2">
    <source>
        <dbReference type="EMBL" id="ESZ96109.1"/>
    </source>
</evidence>
<evidence type="ECO:0000256" key="1">
    <source>
        <dbReference type="SAM" id="MobiDB-lite"/>
    </source>
</evidence>
<feature type="compositionally biased region" description="Low complexity" evidence="1">
    <location>
        <begin position="69"/>
        <end position="88"/>
    </location>
</feature>
<feature type="compositionally biased region" description="Polar residues" evidence="1">
    <location>
        <begin position="37"/>
        <end position="62"/>
    </location>
</feature>
<feature type="compositionally biased region" description="Polar residues" evidence="1">
    <location>
        <begin position="10"/>
        <end position="23"/>
    </location>
</feature>
<feature type="region of interest" description="Disordered" evidence="1">
    <location>
        <begin position="111"/>
        <end position="146"/>
    </location>
</feature>
<comment type="caution">
    <text evidence="2">The sequence shown here is derived from an EMBL/GenBank/DDBJ whole genome shotgun (WGS) entry which is preliminary data.</text>
</comment>
<feature type="region of interest" description="Disordered" evidence="1">
    <location>
        <begin position="1"/>
        <end position="88"/>
    </location>
</feature>
<dbReference type="EMBL" id="AYSA01000153">
    <property type="protein sequence ID" value="ESZ96109.1"/>
    <property type="molecule type" value="Genomic_DNA"/>
</dbReference>
<feature type="region of interest" description="Disordered" evidence="1">
    <location>
        <begin position="236"/>
        <end position="320"/>
    </location>
</feature>
<proteinExistence type="predicted"/>
<name>W9CN78_SCLBF</name>
<dbReference type="AlphaFoldDB" id="W9CN78"/>
<feature type="compositionally biased region" description="Polar residues" evidence="1">
    <location>
        <begin position="266"/>
        <end position="281"/>
    </location>
</feature>
<feature type="compositionally biased region" description="Low complexity" evidence="1">
    <location>
        <begin position="113"/>
        <end position="133"/>
    </location>
</feature>
<sequence length="320" mass="33623">MATPKGISPVDSSGNPKSYNTPKTPTPAQPKGKGKGQTVSRIPTPNSVNRSRSSTLVRSNPISIVHVGPSNTRNTSTTITSPSIRTPPTLTTTLVRSDPISIVHTGSLNTRNTSTMITSPSTGTPPTLTIGTSNSKSKTTPSESQAPVIATDRFQSTSLELPQSQQVSIPIVVANMTSPLSYIGKSPATAVLSTSEPPPLKSLVTTITSPPIARPVITSSMVSPPVFLSSMASTQYTSFTHSPPQPPPTPNPPTPSPPLPLPKPTRATQSTPLLPSHQTNTNPPPGFYEYHTIRKTTLLPLPPQSPSSPSSSSLIHTSFR</sequence>
<organism evidence="2 3">
    <name type="scientific">Sclerotinia borealis (strain F-4128)</name>
    <dbReference type="NCBI Taxonomy" id="1432307"/>
    <lineage>
        <taxon>Eukaryota</taxon>
        <taxon>Fungi</taxon>
        <taxon>Dikarya</taxon>
        <taxon>Ascomycota</taxon>
        <taxon>Pezizomycotina</taxon>
        <taxon>Leotiomycetes</taxon>
        <taxon>Helotiales</taxon>
        <taxon>Sclerotiniaceae</taxon>
        <taxon>Sclerotinia</taxon>
    </lineage>
</organism>
<dbReference type="OrthoDB" id="3554308at2759"/>